<dbReference type="STRING" id="1004156.AYP45_02430"/>
<organism evidence="1 2">
    <name type="scientific">Candidatus Brocadia carolinensis</name>
    <dbReference type="NCBI Taxonomy" id="1004156"/>
    <lineage>
        <taxon>Bacteria</taxon>
        <taxon>Pseudomonadati</taxon>
        <taxon>Planctomycetota</taxon>
        <taxon>Candidatus Brocadiia</taxon>
        <taxon>Candidatus Brocadiales</taxon>
        <taxon>Candidatus Brocadiaceae</taxon>
        <taxon>Candidatus Brocadia</taxon>
    </lineage>
</organism>
<dbReference type="Proteomes" id="UP000189681">
    <property type="component" value="Unassembled WGS sequence"/>
</dbReference>
<evidence type="ECO:0000313" key="1">
    <source>
        <dbReference type="EMBL" id="OOP57618.1"/>
    </source>
</evidence>
<comment type="caution">
    <text evidence="1">The sequence shown here is derived from an EMBL/GenBank/DDBJ whole genome shotgun (WGS) entry which is preliminary data.</text>
</comment>
<dbReference type="EMBL" id="AYTS01000023">
    <property type="protein sequence ID" value="OOP57618.1"/>
    <property type="molecule type" value="Genomic_DNA"/>
</dbReference>
<dbReference type="AlphaFoldDB" id="A0A1V4AWU9"/>
<protein>
    <submittedName>
        <fullName evidence="1">Uncharacterized protein</fullName>
    </submittedName>
</protein>
<evidence type="ECO:0000313" key="2">
    <source>
        <dbReference type="Proteomes" id="UP000189681"/>
    </source>
</evidence>
<dbReference type="SUPFAM" id="SSF56024">
    <property type="entry name" value="Phospholipase D/nuclease"/>
    <property type="match status" value="1"/>
</dbReference>
<dbReference type="Gene3D" id="3.30.870.10">
    <property type="entry name" value="Endonuclease Chain A"/>
    <property type="match status" value="1"/>
</dbReference>
<name>A0A1V4AWU9_9BACT</name>
<reference evidence="1 2" key="1">
    <citation type="journal article" date="2017" name="Water Res.">
        <title>Discovery and metagenomic analysis of an anammox bacterial enrichment related to Candidatus "Brocadia caroliniensis" in a full-scale glycerol-fed nitritation-denitritation separate centrate treatment process.</title>
        <authorList>
            <person name="Park H."/>
            <person name="Brotto A.C."/>
            <person name="van Loosdrecht M.C."/>
            <person name="Chandran K."/>
        </authorList>
    </citation>
    <scope>NUCLEOTIDE SEQUENCE [LARGE SCALE GENOMIC DNA]</scope>
    <source>
        <strain evidence="1">26THWARD</strain>
    </source>
</reference>
<accession>A0A1V4AWU9</accession>
<sequence>MSGIIPPFETLSVQSVQSAILVLPDTENVFDHAMTRPHVARYACSPIILSRIQTSSPTVLSCPVIGTIRKITLDPAFTGNAALIGEGITDLLEITPLPFFIEPVLRAIPGGVPIFYLGIPAINQQAFNEEDAIDQDQLLGTSGLFYLSAVFQDRVCLEPWGWGSIIINALIAAGEDATPWTNFINALYPLNNTRIMKVLDHVGEVHPATQFSVTLNGQTQQLSSNAHGILDLTFTAGQPIELRWLGNPHPGETTAFPVMALYETGDSAPPGDPLNMPAAFGRAHLQLLELANWFASPNAGSAMRRFHSRSRVEPLTDGFKTFKLMAADMIHCVPSGPPAPNDKPGAHFAGWAFKEFVLDKDLLDPNDKPYTFAGLVQHLIDNKSDVRALVNKLFSVPGNLDNAAQQNAILLVVIITDVILITSVTGVVETNAPGKIVLLGTQILSPLSTLLLDDVNKMLENAMDQSAEMFPKFNEIKPHMAIRSVHPVRNEDNPLFTPITVPTPIPITITDFIEGAGTWHQKFQLFKRATGKFDALGNQFIGYVGGMDVHVNRLDNFGRQGSSPYHDVHARVTGPAVSDLFKSWEERYEYERTLPSNPDTLDRVFDAPLSENLPVNNNARHIVQVVRTLFKPAHPNSEHALPFAKQGDISIYQNLLRGIRDAREYIYLADQYFVPNETTNGEPAYLNELLDAADHCKRLIIISPSVMSLADIPFGYERRADVVSRLLARWGRRALIGAPLRRPILPSPGGLTHEADAFFMLQHLHWTNS</sequence>
<gene>
    <name evidence="1" type="ORF">AYP45_02430</name>
</gene>
<proteinExistence type="predicted"/>